<evidence type="ECO:0000256" key="1">
    <source>
        <dbReference type="SAM" id="Phobius"/>
    </source>
</evidence>
<dbReference type="AlphaFoldDB" id="A0A0H5QTF4"/>
<dbReference type="EMBL" id="HACM01004389">
    <property type="protein sequence ID" value="CRZ04831.1"/>
    <property type="molecule type" value="Transcribed_RNA"/>
</dbReference>
<evidence type="ECO:0000313" key="2">
    <source>
        <dbReference type="EMBL" id="CRZ04831.1"/>
    </source>
</evidence>
<accession>A0A0H5QTF4</accession>
<proteinExistence type="predicted"/>
<keyword evidence="1" id="KW-0472">Membrane</keyword>
<feature type="transmembrane region" description="Helical" evidence="1">
    <location>
        <begin position="21"/>
        <end position="46"/>
    </location>
</feature>
<reference evidence="2" key="1">
    <citation type="submission" date="2015-04" db="EMBL/GenBank/DDBJ databases">
        <title>The genome sequence of the plant pathogenic Rhizarian Plasmodiophora brassicae reveals insights in its biotrophic life cycle and the origin of chitin synthesis.</title>
        <authorList>
            <person name="Schwelm A."/>
            <person name="Fogelqvist J."/>
            <person name="Knaust A."/>
            <person name="Julke S."/>
            <person name="Lilja T."/>
            <person name="Dhandapani V."/>
            <person name="Bonilla-Rosso G."/>
            <person name="Karlsson M."/>
            <person name="Shevchenko A."/>
            <person name="Choi S.R."/>
            <person name="Kim H.G."/>
            <person name="Park J.Y."/>
            <person name="Lim Y.P."/>
            <person name="Ludwig-Muller J."/>
            <person name="Dixelius C."/>
        </authorList>
    </citation>
    <scope>NUCLEOTIDE SEQUENCE</scope>
    <source>
        <tissue evidence="2">Potato root galls</tissue>
    </source>
</reference>
<sequence>SVDHRLIAFHPKSVPGRIHDWLHLVFAAFGAISISFVVGQFVLFGYQRTGFNVAVVVRRFRCAMPLVNAYAVPILGVGQIGAITALGRCKHDSGRQFAGRVYLRRSLIHSGP</sequence>
<feature type="non-terminal residue" evidence="2">
    <location>
        <position position="1"/>
    </location>
</feature>
<organism evidence="2">
    <name type="scientific">Spongospora subterranea</name>
    <dbReference type="NCBI Taxonomy" id="70186"/>
    <lineage>
        <taxon>Eukaryota</taxon>
        <taxon>Sar</taxon>
        <taxon>Rhizaria</taxon>
        <taxon>Endomyxa</taxon>
        <taxon>Phytomyxea</taxon>
        <taxon>Plasmodiophorida</taxon>
        <taxon>Plasmodiophoridae</taxon>
        <taxon>Spongospora</taxon>
    </lineage>
</organism>
<keyword evidence="1" id="KW-0812">Transmembrane</keyword>
<protein>
    <submittedName>
        <fullName evidence="2">Uncharacterized protein</fullName>
    </submittedName>
</protein>
<name>A0A0H5QTF4_9EUKA</name>
<feature type="transmembrane region" description="Helical" evidence="1">
    <location>
        <begin position="66"/>
        <end position="86"/>
    </location>
</feature>
<keyword evidence="1" id="KW-1133">Transmembrane helix</keyword>